<proteinExistence type="predicted"/>
<dbReference type="Proteomes" id="UP000515847">
    <property type="component" value="Chromosome"/>
</dbReference>
<keyword evidence="1" id="KW-0175">Coiled coil</keyword>
<evidence type="ECO:0000313" key="2">
    <source>
        <dbReference type="EMBL" id="QNB47775.1"/>
    </source>
</evidence>
<gene>
    <name evidence="2" type="ORF">BR63_16750</name>
</gene>
<dbReference type="PANTHER" id="PTHR23159:SF31">
    <property type="entry name" value="CENTROSOME-ASSOCIATED PROTEIN CEP250 ISOFORM X1"/>
    <property type="match status" value="1"/>
</dbReference>
<evidence type="ECO:0000313" key="3">
    <source>
        <dbReference type="Proteomes" id="UP000515847"/>
    </source>
</evidence>
<dbReference type="EMBL" id="CP045798">
    <property type="protein sequence ID" value="QNB47775.1"/>
    <property type="molecule type" value="Genomic_DNA"/>
</dbReference>
<evidence type="ECO:0000256" key="1">
    <source>
        <dbReference type="SAM" id="Coils"/>
    </source>
</evidence>
<feature type="coiled-coil region" evidence="1">
    <location>
        <begin position="362"/>
        <end position="482"/>
    </location>
</feature>
<sequence length="1462" mass="169893">MPHIKSIRLVNVHFNNATQFYDDFSMELGGRNTTYDLENGGGKSLLLLMVLQTVLPKSYLRREKPLSLLFQGGKDRTSHVAVEWILEEGSGYKYLLTGFSARKRRGTAEPAGTNGSEEEENLQAVDIEHLNWCVFYNDNRITGIKSVPLFAEEAGKKSYAGFEDIRKYIQLIRQKGLPAEVFDKIDKYQSYISVHHLLSAEWNIIKGINSGENNIESYFRQNATSRKLIENQFVKIVEDVEALNKGEKNNDDSFLLADTLIEIRNRLNEYLRLKGHMTEFEKIKEYYEEFGKRNEEFLKAYQEYEACKMLAAAIHKLIKNKLKTLEEKKTETKAKLDYNTDGSIEGQQLKRLLEAGLVNHEKERLFAVLQHLEAERDQLAARQSELEKRLNRLLTLEGYGEYRKVKAKVREIRQRLQTLETDEDSLKADYRKAGGKLRFLTDKLFQELEGEQKKAKTTKDELEKENDKAQQERIENEKIASELGVKIKDLIQQETHLQDKLKGLNDFFLKHGEMDAVLAPEQFLSRLEEERSRYLSEHDSIIERIKSIDYELQNLGLAVVKTEGEINSKQETKKTLESWLEDCQLELSGLEKKAAGFGKSTVEEYKEGLQLLIHKESLSKLEKEIEAGRMRQKKQLSEDRGYYVPNEEILSLAGQLSSKCEFVQTGIDWIAQAEPEEKENILRQMPYLPFSVIIDRGSFDKLKNGRLKPDFSSDYPVPVVNLETVRLMNDSNREDIYYFCGFTGLLLDSGRYNQYIQSMEAALKKLDKEIITTDTRINELNRDLSGVDVFYGKYPQAEIENKKKMVKTIKDDITIFQERLHELNEKKNNFLKERKVLNGRLEELAKLTAECQEKIEKLVDSRETGNNLAGIRVQLGLKQKELEAVQEKIAKIKADIANLKQQYDSVVERLDGLRLEVHDVKKDKEQLFSFTEVENTLAITQVRAEYKALQEAMSGRNAEESELRSNLEDNETRLDALKDRILRDYGEDLEEVEKGEEKGLQIIIPTQSMIKEVKQNKDANSKKLKAANERVTEISLAIQKTEGKLEEILKDSGEDLEADLPRYDSESRYQQEIEQAEQLIKSYAEEINRANEELERIKEEYSRLNNQKEDYEAFLEREEVTDDGTVAPETKEYRQFEKEYRRLQDIIRLQSEKWDDRMKTIQAENVQFVIREPLEELGKISKPVSTAQCLARKENFIEYIANIEEQMQKIIRDIRQLESYQEDFTRRCIQRAELVLGHLRKLESLSRIEVYGRRTNMIELKLQEFEEKDKQLRMKAHIDGIVREIGEEGDVDRKRVAAKLSTKELLAQIVNMDKAAVRLYKIESIPENSRFYRWENAIGSEGQNNSLYFIFAACLISFIRMLSITNTSVRTKKVIIADNPFGATSAVYLWDPMFKIMKQNDIQLIAPGHRIPREITSRFGVSYLLNQDILQDGRMRVVIKDVRVEEDEEVLRYIDSEQLSLF</sequence>
<name>A0A7G6E6S1_THEFR</name>
<organism evidence="2 3">
    <name type="scientific">Thermanaerosceptrum fracticalcis</name>
    <dbReference type="NCBI Taxonomy" id="1712410"/>
    <lineage>
        <taxon>Bacteria</taxon>
        <taxon>Bacillati</taxon>
        <taxon>Bacillota</taxon>
        <taxon>Clostridia</taxon>
        <taxon>Eubacteriales</taxon>
        <taxon>Peptococcaceae</taxon>
        <taxon>Thermanaerosceptrum</taxon>
    </lineage>
</organism>
<evidence type="ECO:0008006" key="4">
    <source>
        <dbReference type="Google" id="ProtNLM"/>
    </source>
</evidence>
<reference evidence="2 3" key="1">
    <citation type="journal article" date="2019" name="Front. Microbiol.">
        <title>Thermoanaerosceptrum fracticalcis gen. nov. sp. nov., a Novel Fumarate-Fermenting Microorganism From a Deep Fractured Carbonate Aquifer of the US Great Basin.</title>
        <authorList>
            <person name="Hamilton-Brehm S.D."/>
            <person name="Stewart L.E."/>
            <person name="Zavarin M."/>
            <person name="Caldwell M."/>
            <person name="Lawson P.A."/>
            <person name="Onstott T.C."/>
            <person name="Grzymski J."/>
            <person name="Neveux I."/>
            <person name="Lollar B.S."/>
            <person name="Russell C.E."/>
            <person name="Moser D.P."/>
        </authorList>
    </citation>
    <scope>NUCLEOTIDE SEQUENCE [LARGE SCALE GENOMIC DNA]</scope>
    <source>
        <strain evidence="2 3">DRI-13</strain>
    </source>
</reference>
<feature type="coiled-coil region" evidence="1">
    <location>
        <begin position="1066"/>
        <end position="1153"/>
    </location>
</feature>
<keyword evidence="3" id="KW-1185">Reference proteome</keyword>
<feature type="coiled-coil region" evidence="1">
    <location>
        <begin position="763"/>
        <end position="916"/>
    </location>
</feature>
<dbReference type="PANTHER" id="PTHR23159">
    <property type="entry name" value="CENTROSOMAL PROTEIN 2"/>
    <property type="match status" value="1"/>
</dbReference>
<dbReference type="RefSeq" id="WP_034421051.1">
    <property type="nucleotide sequence ID" value="NZ_CP045798.1"/>
</dbReference>
<dbReference type="OrthoDB" id="9815057at2"/>
<protein>
    <recommendedName>
        <fullName evidence="4">Chromosome segregation ATPase</fullName>
    </recommendedName>
</protein>
<dbReference type="KEGG" id="tfr:BR63_16750"/>
<dbReference type="Gene3D" id="1.10.287.1490">
    <property type="match status" value="1"/>
</dbReference>
<accession>A0A7G6E6S1</accession>